<name>A0ABN9LPR1_9NEOB</name>
<evidence type="ECO:0000313" key="5">
    <source>
        <dbReference type="EMBL" id="CAJ0947463.1"/>
    </source>
</evidence>
<feature type="signal peptide" evidence="3">
    <location>
        <begin position="1"/>
        <end position="20"/>
    </location>
</feature>
<evidence type="ECO:0000256" key="3">
    <source>
        <dbReference type="SAM" id="SignalP"/>
    </source>
</evidence>
<comment type="subcellular location">
    <subcellularLocation>
        <location evidence="1">Secreted</location>
    </subcellularLocation>
</comment>
<feature type="domain" description="UPAR/Ly6" evidence="4">
    <location>
        <begin position="22"/>
        <end position="100"/>
    </location>
</feature>
<dbReference type="InterPro" id="IPR050918">
    <property type="entry name" value="CNF-like_PLA2_Inhibitor"/>
</dbReference>
<dbReference type="Proteomes" id="UP001176940">
    <property type="component" value="Unassembled WGS sequence"/>
</dbReference>
<evidence type="ECO:0000256" key="2">
    <source>
        <dbReference type="ARBA" id="ARBA00022525"/>
    </source>
</evidence>
<dbReference type="PANTHER" id="PTHR20914:SF9">
    <property type="entry name" value="COILED, ISOFORM A"/>
    <property type="match status" value="1"/>
</dbReference>
<comment type="caution">
    <text evidence="5">The sequence shown here is derived from an EMBL/GenBank/DDBJ whole genome shotgun (WGS) entry which is preliminary data.</text>
</comment>
<dbReference type="InterPro" id="IPR016054">
    <property type="entry name" value="LY6_UPA_recep-like"/>
</dbReference>
<dbReference type="InterPro" id="IPR045860">
    <property type="entry name" value="Snake_toxin-like_sf"/>
</dbReference>
<gene>
    <name evidence="5" type="ORF">RIMI_LOCUS11688076</name>
</gene>
<keyword evidence="3" id="KW-0732">Signal</keyword>
<dbReference type="PANTHER" id="PTHR20914">
    <property type="entry name" value="LY6/PLAUR DOMAIN-CONTAINING PROTEIN 8"/>
    <property type="match status" value="1"/>
</dbReference>
<evidence type="ECO:0000256" key="1">
    <source>
        <dbReference type="ARBA" id="ARBA00004613"/>
    </source>
</evidence>
<feature type="domain" description="UPAR/Ly6" evidence="4">
    <location>
        <begin position="114"/>
        <end position="173"/>
    </location>
</feature>
<protein>
    <recommendedName>
        <fullName evidence="4">UPAR/Ly6 domain-containing protein</fullName>
    </recommendedName>
</protein>
<evidence type="ECO:0000313" key="6">
    <source>
        <dbReference type="Proteomes" id="UP001176940"/>
    </source>
</evidence>
<organism evidence="5 6">
    <name type="scientific">Ranitomeya imitator</name>
    <name type="common">mimic poison frog</name>
    <dbReference type="NCBI Taxonomy" id="111125"/>
    <lineage>
        <taxon>Eukaryota</taxon>
        <taxon>Metazoa</taxon>
        <taxon>Chordata</taxon>
        <taxon>Craniata</taxon>
        <taxon>Vertebrata</taxon>
        <taxon>Euteleostomi</taxon>
        <taxon>Amphibia</taxon>
        <taxon>Batrachia</taxon>
        <taxon>Anura</taxon>
        <taxon>Neobatrachia</taxon>
        <taxon>Hyloidea</taxon>
        <taxon>Dendrobatidae</taxon>
        <taxon>Dendrobatinae</taxon>
        <taxon>Ranitomeya</taxon>
    </lineage>
</organism>
<proteinExistence type="predicted"/>
<sequence>MKNLVVLVCVTSALVGSVFSYKCYSCFSRNSTTCNETETECLGDRCMTGSQHAYNNGTVYNSILKGCANETLCGAKGSAVMENVKYRFYMNCCTGNLCNTDGYELPAEDPTPNGVKCPTAYCKGSFQECKTEKEMNCTGSMDQCFEFRGDTKDPGDTEGKYSVKGCMNSDSCKFNFDCALGFQN</sequence>
<dbReference type="EMBL" id="CAUEEQ010026751">
    <property type="protein sequence ID" value="CAJ0947463.1"/>
    <property type="molecule type" value="Genomic_DNA"/>
</dbReference>
<accession>A0ABN9LPR1</accession>
<dbReference type="Gene3D" id="2.10.60.10">
    <property type="entry name" value="CD59"/>
    <property type="match status" value="2"/>
</dbReference>
<reference evidence="5" key="1">
    <citation type="submission" date="2023-07" db="EMBL/GenBank/DDBJ databases">
        <authorList>
            <person name="Stuckert A."/>
        </authorList>
    </citation>
    <scope>NUCLEOTIDE SEQUENCE</scope>
</reference>
<evidence type="ECO:0000259" key="4">
    <source>
        <dbReference type="Pfam" id="PF00021"/>
    </source>
</evidence>
<dbReference type="SUPFAM" id="SSF57302">
    <property type="entry name" value="Snake toxin-like"/>
    <property type="match status" value="2"/>
</dbReference>
<keyword evidence="2" id="KW-0964">Secreted</keyword>
<feature type="chain" id="PRO_5047082945" description="UPAR/Ly6 domain-containing protein" evidence="3">
    <location>
        <begin position="21"/>
        <end position="184"/>
    </location>
</feature>
<dbReference type="Pfam" id="PF00021">
    <property type="entry name" value="UPAR_LY6"/>
    <property type="match status" value="2"/>
</dbReference>
<keyword evidence="6" id="KW-1185">Reference proteome</keyword>